<protein>
    <submittedName>
        <fullName evidence="1">Uncharacterized protein</fullName>
    </submittedName>
</protein>
<evidence type="ECO:0000313" key="1">
    <source>
        <dbReference type="EMBL" id="MBX71752.1"/>
    </source>
</evidence>
<name>A0A2P2QXM6_RHIMU</name>
<accession>A0A2P2QXM6</accession>
<dbReference type="AlphaFoldDB" id="A0A2P2QXM6"/>
<sequence>MNYAKLFAKQSKKILWMAWEHIQTIKVSQPATSFVLNNPAHDRTNQNVHKV</sequence>
<proteinExistence type="predicted"/>
<reference evidence="1" key="1">
    <citation type="submission" date="2018-02" db="EMBL/GenBank/DDBJ databases">
        <title>Rhizophora mucronata_Transcriptome.</title>
        <authorList>
            <person name="Meera S.P."/>
            <person name="Sreeshan A."/>
            <person name="Augustine A."/>
        </authorList>
    </citation>
    <scope>NUCLEOTIDE SEQUENCE</scope>
    <source>
        <tissue evidence="1">Leaf</tissue>
    </source>
</reference>
<organism evidence="1">
    <name type="scientific">Rhizophora mucronata</name>
    <name type="common">Asiatic mangrove</name>
    <dbReference type="NCBI Taxonomy" id="61149"/>
    <lineage>
        <taxon>Eukaryota</taxon>
        <taxon>Viridiplantae</taxon>
        <taxon>Streptophyta</taxon>
        <taxon>Embryophyta</taxon>
        <taxon>Tracheophyta</taxon>
        <taxon>Spermatophyta</taxon>
        <taxon>Magnoliopsida</taxon>
        <taxon>eudicotyledons</taxon>
        <taxon>Gunneridae</taxon>
        <taxon>Pentapetalae</taxon>
        <taxon>rosids</taxon>
        <taxon>fabids</taxon>
        <taxon>Malpighiales</taxon>
        <taxon>Rhizophoraceae</taxon>
        <taxon>Rhizophora</taxon>
    </lineage>
</organism>
<dbReference type="EMBL" id="GGEC01091268">
    <property type="protein sequence ID" value="MBX71752.1"/>
    <property type="molecule type" value="Transcribed_RNA"/>
</dbReference>